<comment type="caution">
    <text evidence="2">The sequence shown here is derived from an EMBL/GenBank/DDBJ whole genome shotgun (WGS) entry which is preliminary data.</text>
</comment>
<dbReference type="GO" id="GO:0120147">
    <property type="term" value="F:formylglycine-generating oxidase activity"/>
    <property type="evidence" value="ECO:0007669"/>
    <property type="project" value="TreeGrafter"/>
</dbReference>
<evidence type="ECO:0000313" key="3">
    <source>
        <dbReference type="Proteomes" id="UP000253742"/>
    </source>
</evidence>
<reference evidence="2 3" key="1">
    <citation type="submission" date="2018-07" db="EMBL/GenBank/DDBJ databases">
        <title>Genome guided investigation of antibiotics producing actinomycetales strain isolated from a Macau mangrove ecosystem.</title>
        <authorList>
            <person name="Hu D."/>
        </authorList>
    </citation>
    <scope>NUCLEOTIDE SEQUENCE [LARGE SCALE GENOMIC DNA]</scope>
    <source>
        <strain evidence="2 3">2297</strain>
    </source>
</reference>
<dbReference type="InterPro" id="IPR042095">
    <property type="entry name" value="SUMF_sf"/>
</dbReference>
<dbReference type="OrthoDB" id="9768004at2"/>
<proteinExistence type="predicted"/>
<accession>A0A369UVT3</accession>
<evidence type="ECO:0000313" key="2">
    <source>
        <dbReference type="EMBL" id="RDD84577.1"/>
    </source>
</evidence>
<protein>
    <recommendedName>
        <fullName evidence="1">Sulfatase-modifying factor enzyme-like domain-containing protein</fullName>
    </recommendedName>
</protein>
<evidence type="ECO:0000259" key="1">
    <source>
        <dbReference type="Pfam" id="PF03781"/>
    </source>
</evidence>
<sequence>MDRFLAHEPWQKQRDALTGTERTELRTAITGFRNPRTVEEVCALAATHPRADVRLTVLEGVEPMLATHPAAREFLVWLLGDDEDFVVFGAARIAGRHRVGEAYEELLHITGPAEAGLFRSTKPVGIGAAVVAGAMDQILGAEDRAQRLALEREHAAGGQLPPQCTLDEHWDYDPPNLPRPAPAGMVHIPAGDFVTGIGIDEVVHPLYDVDDAAPRRTRHLPDFLIDRHPVTNHQYDQWANSAQAADHALCHADEPEGKDHRRGIAGDTRFGPDHPATGVDWFDAYAYLAHLGKRLPTELEWEKAARGEHGAHYPWGDTFDPDALRWFGASFGPAHSLEHWREALATFDEHTPQVTTVPVGSHPKNVSAWGVADLVGNCWEWTDTNFFTRDRMKPMISGRPRTEWATAEETSVVIRGGAWTSMREQVTTYFRGKDLFTDRHNEIGFRGVIR</sequence>
<gene>
    <name evidence="2" type="ORF">DVZ84_34530</name>
</gene>
<dbReference type="EMBL" id="QQBH01000039">
    <property type="protein sequence ID" value="RDD84577.1"/>
    <property type="molecule type" value="Genomic_DNA"/>
</dbReference>
<dbReference type="Gene3D" id="3.90.1580.10">
    <property type="entry name" value="paralog of FGE (formylglycine-generating enzyme)"/>
    <property type="match status" value="1"/>
</dbReference>
<dbReference type="PANTHER" id="PTHR23150">
    <property type="entry name" value="SULFATASE MODIFYING FACTOR 1, 2"/>
    <property type="match status" value="1"/>
</dbReference>
<dbReference type="Pfam" id="PF03781">
    <property type="entry name" value="FGE-sulfatase"/>
    <property type="match status" value="1"/>
</dbReference>
<dbReference type="SUPFAM" id="SSF56436">
    <property type="entry name" value="C-type lectin-like"/>
    <property type="match status" value="1"/>
</dbReference>
<dbReference type="RefSeq" id="WP_114533047.1">
    <property type="nucleotide sequence ID" value="NZ_QQBH01000039.1"/>
</dbReference>
<dbReference type="PANTHER" id="PTHR23150:SF19">
    <property type="entry name" value="FORMYLGLYCINE-GENERATING ENZYME"/>
    <property type="match status" value="1"/>
</dbReference>
<dbReference type="Proteomes" id="UP000253742">
    <property type="component" value="Unassembled WGS sequence"/>
</dbReference>
<dbReference type="AlphaFoldDB" id="A0A369UVT3"/>
<organism evidence="2 3">
    <name type="scientific">Streptomyces parvulus</name>
    <dbReference type="NCBI Taxonomy" id="146923"/>
    <lineage>
        <taxon>Bacteria</taxon>
        <taxon>Bacillati</taxon>
        <taxon>Actinomycetota</taxon>
        <taxon>Actinomycetes</taxon>
        <taxon>Kitasatosporales</taxon>
        <taxon>Streptomycetaceae</taxon>
        <taxon>Streptomyces</taxon>
    </lineage>
</organism>
<feature type="domain" description="Sulfatase-modifying factor enzyme-like" evidence="1">
    <location>
        <begin position="183"/>
        <end position="448"/>
    </location>
</feature>
<name>A0A369UVT3_9ACTN</name>
<dbReference type="InterPro" id="IPR051043">
    <property type="entry name" value="Sulfatase_Mod_Factor_Kinase"/>
</dbReference>
<dbReference type="InterPro" id="IPR005532">
    <property type="entry name" value="SUMF_dom"/>
</dbReference>
<dbReference type="InterPro" id="IPR016187">
    <property type="entry name" value="CTDL_fold"/>
</dbReference>